<dbReference type="RefSeq" id="WP_262923910.1">
    <property type="nucleotide sequence ID" value="NZ_JALPRF010000002.1"/>
</dbReference>
<reference evidence="1 2" key="1">
    <citation type="submission" date="2022-04" db="EMBL/GenBank/DDBJ databases">
        <title>Spirosoma sp. strain RP8 genome sequencing and assembly.</title>
        <authorList>
            <person name="Jung Y."/>
        </authorList>
    </citation>
    <scope>NUCLEOTIDE SEQUENCE [LARGE SCALE GENOMIC DNA]</scope>
    <source>
        <strain evidence="1 2">RP8</strain>
    </source>
</reference>
<dbReference type="Gene3D" id="3.40.50.11190">
    <property type="match status" value="1"/>
</dbReference>
<dbReference type="SUPFAM" id="SSF53756">
    <property type="entry name" value="UDP-Glycosyltransferase/glycogen phosphorylase"/>
    <property type="match status" value="1"/>
</dbReference>
<keyword evidence="2" id="KW-1185">Reference proteome</keyword>
<dbReference type="EC" id="3.6.1.57" evidence="1"/>
<evidence type="ECO:0000313" key="2">
    <source>
        <dbReference type="Proteomes" id="UP001202180"/>
    </source>
</evidence>
<gene>
    <name evidence="1" type="primary">pseG</name>
    <name evidence="1" type="ORF">M0L20_14530</name>
</gene>
<sequence length="344" mass="38466">MTDSCIAKLIFRVDGGPQIGLGHIIRCMAIADMIKSLFRISFLVQNPSASVKSLITESSFDIVDLPETSDYAVDANNLINHLTGQEFVILDGYSFRSDYQKLIKRHCHTLIAIDDLIAWHQYADVVINHGGNARMSDYQAESYTRFLLGTDYSLLRKPFLEAGMRTSFKTLSTFYPHKVLVNLGGADPENISKRVVNSLLKETVANQIVVVAGAANTHYDLAENEEENRVQVRRNLTSQEMVSAIQECDVSILSCSTISYEAATVGKPFIGILTADNQSFLSQFYADNQIALAVLKKDFTDAELNDSLSLPVSRINTSLFNQRRFFDGRSAERITKLFRELLVN</sequence>
<dbReference type="Proteomes" id="UP001202180">
    <property type="component" value="Unassembled WGS sequence"/>
</dbReference>
<organism evidence="1 2">
    <name type="scientific">Spirosoma liriopis</name>
    <dbReference type="NCBI Taxonomy" id="2937440"/>
    <lineage>
        <taxon>Bacteria</taxon>
        <taxon>Pseudomonadati</taxon>
        <taxon>Bacteroidota</taxon>
        <taxon>Cytophagia</taxon>
        <taxon>Cytophagales</taxon>
        <taxon>Cytophagaceae</taxon>
        <taxon>Spirosoma</taxon>
    </lineage>
</organism>
<dbReference type="NCBIfam" id="TIGR03590">
    <property type="entry name" value="PseG"/>
    <property type="match status" value="1"/>
</dbReference>
<dbReference type="GO" id="GO:0016787">
    <property type="term" value="F:hydrolase activity"/>
    <property type="evidence" value="ECO:0007669"/>
    <property type="project" value="UniProtKB-KW"/>
</dbReference>
<name>A0ABT0HLM8_9BACT</name>
<protein>
    <submittedName>
        <fullName evidence="1">UDP-2,4-diacetamido-2,4, 6-trideoxy-beta-L-altropyranose hydrolase</fullName>
        <ecNumber evidence="1">3.6.1.57</ecNumber>
    </submittedName>
</protein>
<evidence type="ECO:0000313" key="1">
    <source>
        <dbReference type="EMBL" id="MCK8493082.1"/>
    </source>
</evidence>
<dbReference type="InterPro" id="IPR020023">
    <property type="entry name" value="PseG"/>
</dbReference>
<proteinExistence type="predicted"/>
<keyword evidence="1" id="KW-0378">Hydrolase</keyword>
<dbReference type="Gene3D" id="3.40.50.2000">
    <property type="entry name" value="Glycogen Phosphorylase B"/>
    <property type="match status" value="1"/>
</dbReference>
<dbReference type="EMBL" id="JALPRF010000002">
    <property type="protein sequence ID" value="MCK8493082.1"/>
    <property type="molecule type" value="Genomic_DNA"/>
</dbReference>
<comment type="caution">
    <text evidence="1">The sequence shown here is derived from an EMBL/GenBank/DDBJ whole genome shotgun (WGS) entry which is preliminary data.</text>
</comment>
<accession>A0ABT0HLM8</accession>